<keyword evidence="3" id="KW-1185">Reference proteome</keyword>
<gene>
    <name evidence="2" type="ORF">C0081_16680</name>
</gene>
<reference evidence="2 3" key="1">
    <citation type="submission" date="2018-01" db="EMBL/GenBank/DDBJ databases">
        <title>The draft genome sequence of Cohaesibacter sp. H1304.</title>
        <authorList>
            <person name="Wang N.-N."/>
            <person name="Du Z.-J."/>
        </authorList>
    </citation>
    <scope>NUCLEOTIDE SEQUENCE [LARGE SCALE GENOMIC DNA]</scope>
    <source>
        <strain evidence="2 3">H1304</strain>
    </source>
</reference>
<keyword evidence="1" id="KW-1133">Transmembrane helix</keyword>
<proteinExistence type="predicted"/>
<keyword evidence="1" id="KW-0812">Transmembrane</keyword>
<comment type="caution">
    <text evidence="2">The sequence shown here is derived from an EMBL/GenBank/DDBJ whole genome shotgun (WGS) entry which is preliminary data.</text>
</comment>
<evidence type="ECO:0000313" key="3">
    <source>
        <dbReference type="Proteomes" id="UP000234881"/>
    </source>
</evidence>
<feature type="transmembrane region" description="Helical" evidence="1">
    <location>
        <begin position="6"/>
        <end position="26"/>
    </location>
</feature>
<evidence type="ECO:0000313" key="2">
    <source>
        <dbReference type="EMBL" id="PLW76048.1"/>
    </source>
</evidence>
<dbReference type="Proteomes" id="UP000234881">
    <property type="component" value="Unassembled WGS sequence"/>
</dbReference>
<accession>A0A2N5XNP7</accession>
<protein>
    <submittedName>
        <fullName evidence="2">ABC transporter permease</fullName>
    </submittedName>
</protein>
<sequence length="33" mass="3475">STPALNAISLMLMIVSGALALISVFVQKDKSQK</sequence>
<evidence type="ECO:0000256" key="1">
    <source>
        <dbReference type="SAM" id="Phobius"/>
    </source>
</evidence>
<dbReference type="AlphaFoldDB" id="A0A2N5XNP7"/>
<keyword evidence="1" id="KW-0472">Membrane</keyword>
<feature type="non-terminal residue" evidence="2">
    <location>
        <position position="1"/>
    </location>
</feature>
<organism evidence="2 3">
    <name type="scientific">Cohaesibacter celericrescens</name>
    <dbReference type="NCBI Taxonomy" id="2067669"/>
    <lineage>
        <taxon>Bacteria</taxon>
        <taxon>Pseudomonadati</taxon>
        <taxon>Pseudomonadota</taxon>
        <taxon>Alphaproteobacteria</taxon>
        <taxon>Hyphomicrobiales</taxon>
        <taxon>Cohaesibacteraceae</taxon>
    </lineage>
</organism>
<dbReference type="EMBL" id="PKUQ01000037">
    <property type="protein sequence ID" value="PLW76048.1"/>
    <property type="molecule type" value="Genomic_DNA"/>
</dbReference>
<name>A0A2N5XNP7_9HYPH</name>